<evidence type="ECO:0000313" key="2">
    <source>
        <dbReference type="Proteomes" id="UP000813215"/>
    </source>
</evidence>
<dbReference type="EMBL" id="JAHHHW010000123">
    <property type="protein sequence ID" value="MBW4434196.1"/>
    <property type="molecule type" value="Genomic_DNA"/>
</dbReference>
<comment type="caution">
    <text evidence="1">The sequence shown here is derived from an EMBL/GenBank/DDBJ whole genome shotgun (WGS) entry which is preliminary data.</text>
</comment>
<proteinExistence type="predicted"/>
<accession>A0A9E3HCG1</accession>
<dbReference type="Proteomes" id="UP000813215">
    <property type="component" value="Unassembled WGS sequence"/>
</dbReference>
<reference evidence="1" key="1">
    <citation type="submission" date="2021-05" db="EMBL/GenBank/DDBJ databases">
        <authorList>
            <person name="Pietrasiak N."/>
            <person name="Ward R."/>
            <person name="Stajich J.E."/>
            <person name="Kurbessoian T."/>
        </authorList>
    </citation>
    <scope>NUCLEOTIDE SEQUENCE</scope>
    <source>
        <strain evidence="1">HA4357-MV3</strain>
    </source>
</reference>
<protein>
    <submittedName>
        <fullName evidence="1">Uncharacterized protein</fullName>
    </submittedName>
</protein>
<name>A0A9E3HCG1_9NOST</name>
<evidence type="ECO:0000313" key="1">
    <source>
        <dbReference type="EMBL" id="MBW4434196.1"/>
    </source>
</evidence>
<sequence>MASSIETTHRQEPQAHFTWLTVAIALPSPLFHEIIDNWQRWRSLSLLNQDNISVKPDMYL</sequence>
<reference evidence="1" key="2">
    <citation type="journal article" date="2022" name="Microbiol. Resour. Announc.">
        <title>Metagenome Sequencing to Explore Phylogenomics of Terrestrial Cyanobacteria.</title>
        <authorList>
            <person name="Ward R.D."/>
            <person name="Stajich J.E."/>
            <person name="Johansen J.R."/>
            <person name="Huntemann M."/>
            <person name="Clum A."/>
            <person name="Foster B."/>
            <person name="Foster B."/>
            <person name="Roux S."/>
            <person name="Palaniappan K."/>
            <person name="Varghese N."/>
            <person name="Mukherjee S."/>
            <person name="Reddy T.B.K."/>
            <person name="Daum C."/>
            <person name="Copeland A."/>
            <person name="Chen I.A."/>
            <person name="Ivanova N.N."/>
            <person name="Kyrpides N.C."/>
            <person name="Shapiro N."/>
            <person name="Eloe-Fadrosh E.A."/>
            <person name="Pietrasiak N."/>
        </authorList>
    </citation>
    <scope>NUCLEOTIDE SEQUENCE</scope>
    <source>
        <strain evidence="1">HA4357-MV3</strain>
    </source>
</reference>
<dbReference type="AlphaFoldDB" id="A0A9E3HCG1"/>
<organism evidence="1 2">
    <name type="scientific">Pelatocladus maniniholoensis HA4357-MV3</name>
    <dbReference type="NCBI Taxonomy" id="1117104"/>
    <lineage>
        <taxon>Bacteria</taxon>
        <taxon>Bacillati</taxon>
        <taxon>Cyanobacteriota</taxon>
        <taxon>Cyanophyceae</taxon>
        <taxon>Nostocales</taxon>
        <taxon>Nostocaceae</taxon>
        <taxon>Pelatocladus</taxon>
    </lineage>
</organism>
<gene>
    <name evidence="1" type="ORF">KME28_21395</name>
</gene>